<dbReference type="Proteomes" id="UP001310386">
    <property type="component" value="Unassembled WGS sequence"/>
</dbReference>
<reference evidence="1" key="1">
    <citation type="submission" date="2023-12" db="EMBL/GenBank/DDBJ databases">
        <title>Fervidustalea candida gen. nov., sp. nov., a novel member of the family Paenibacillaceae isolated from a geothermal area.</title>
        <authorList>
            <person name="Li W.-J."/>
            <person name="Jiao J.-Y."/>
            <person name="Chen Y."/>
        </authorList>
    </citation>
    <scope>NUCLEOTIDE SEQUENCE</scope>
    <source>
        <strain evidence="1">SYSU GA230002</strain>
    </source>
</reference>
<comment type="caution">
    <text evidence="1">The sequence shown here is derived from an EMBL/GenBank/DDBJ whole genome shotgun (WGS) entry which is preliminary data.</text>
</comment>
<proteinExistence type="predicted"/>
<dbReference type="RefSeq" id="WP_371754271.1">
    <property type="nucleotide sequence ID" value="NZ_JAYJLD010000014.1"/>
</dbReference>
<keyword evidence="2" id="KW-1185">Reference proteome</keyword>
<name>A0ABU5ZM26_9BACL</name>
<accession>A0ABU5ZM26</accession>
<evidence type="ECO:0000313" key="2">
    <source>
        <dbReference type="Proteomes" id="UP001310386"/>
    </source>
</evidence>
<gene>
    <name evidence="1" type="ORF">VF724_10795</name>
</gene>
<organism evidence="1 2">
    <name type="scientific">Ferviditalea candida</name>
    <dbReference type="NCBI Taxonomy" id="3108399"/>
    <lineage>
        <taxon>Bacteria</taxon>
        <taxon>Bacillati</taxon>
        <taxon>Bacillota</taxon>
        <taxon>Bacilli</taxon>
        <taxon>Bacillales</taxon>
        <taxon>Paenibacillaceae</taxon>
        <taxon>Ferviditalea</taxon>
    </lineage>
</organism>
<evidence type="ECO:0000313" key="1">
    <source>
        <dbReference type="EMBL" id="MEB3102150.1"/>
    </source>
</evidence>
<protein>
    <submittedName>
        <fullName evidence="1">Uncharacterized protein</fullName>
    </submittedName>
</protein>
<dbReference type="EMBL" id="JAYJLD010000014">
    <property type="protein sequence ID" value="MEB3102150.1"/>
    <property type="molecule type" value="Genomic_DNA"/>
</dbReference>
<sequence>MRSLLMTVMLIIAVITIFNHTVEGPTGTKNVVKAQGQQINQTIRSLSP</sequence>